<evidence type="ECO:0000313" key="2">
    <source>
        <dbReference type="Proteomes" id="UP000822184"/>
    </source>
</evidence>
<sequence length="44" mass="5270">MMSGNGTVKTVIVEIKKRNNSVYYYERSLNEDKIKIISEKWIYK</sequence>
<proteinExistence type="predicted"/>
<dbReference type="AlphaFoldDB" id="A0AAE5H8A5"/>
<evidence type="ECO:0000313" key="1">
    <source>
        <dbReference type="EMBL" id="NSB17150.1"/>
    </source>
</evidence>
<dbReference type="EMBL" id="JABTDW010000001">
    <property type="protein sequence ID" value="NSB17150.1"/>
    <property type="molecule type" value="Genomic_DNA"/>
</dbReference>
<dbReference type="RefSeq" id="WP_023976894.1">
    <property type="nucleotide sequence ID" value="NZ_JABTDW010000001.1"/>
</dbReference>
<name>A0AAE5H8A5_CLOBE</name>
<reference evidence="1" key="1">
    <citation type="submission" date="2020-06" db="EMBL/GenBank/DDBJ databases">
        <title>Genomic insights into acetone-butanol-ethanol (ABE) fermentation by sequencing solventogenic clostridia strains.</title>
        <authorList>
            <person name="Brown S."/>
        </authorList>
    </citation>
    <scope>NUCLEOTIDE SEQUENCE</scope>
    <source>
        <strain evidence="1">DJ123</strain>
    </source>
</reference>
<dbReference type="Proteomes" id="UP000822184">
    <property type="component" value="Unassembled WGS sequence"/>
</dbReference>
<organism evidence="1 2">
    <name type="scientific">Clostridium beijerinckii</name>
    <name type="common">Clostridium MP</name>
    <dbReference type="NCBI Taxonomy" id="1520"/>
    <lineage>
        <taxon>Bacteria</taxon>
        <taxon>Bacillati</taxon>
        <taxon>Bacillota</taxon>
        <taxon>Clostridia</taxon>
        <taxon>Eubacteriales</taxon>
        <taxon>Clostridiaceae</taxon>
        <taxon>Clostridium</taxon>
    </lineage>
</organism>
<accession>A0AAE5H8A5</accession>
<gene>
    <name evidence="1" type="ORF">BCD95_005409</name>
</gene>
<comment type="caution">
    <text evidence="1">The sequence shown here is derived from an EMBL/GenBank/DDBJ whole genome shotgun (WGS) entry which is preliminary data.</text>
</comment>
<protein>
    <submittedName>
        <fullName evidence="1">Uncharacterized protein</fullName>
    </submittedName>
</protein>